<dbReference type="SUPFAM" id="SSF52047">
    <property type="entry name" value="RNI-like"/>
    <property type="match status" value="1"/>
</dbReference>
<evidence type="ECO:0008006" key="3">
    <source>
        <dbReference type="Google" id="ProtNLM"/>
    </source>
</evidence>
<name>A0A0D7A2Y8_9AGAR</name>
<accession>A0A0D7A2Y8</accession>
<proteinExistence type="predicted"/>
<dbReference type="Proteomes" id="UP000054144">
    <property type="component" value="Unassembled WGS sequence"/>
</dbReference>
<dbReference type="OrthoDB" id="3251638at2759"/>
<reference evidence="1 2" key="1">
    <citation type="journal article" date="2015" name="Fungal Genet. Biol.">
        <title>Evolution of novel wood decay mechanisms in Agaricales revealed by the genome sequences of Fistulina hepatica and Cylindrobasidium torrendii.</title>
        <authorList>
            <person name="Floudas D."/>
            <person name="Held B.W."/>
            <person name="Riley R."/>
            <person name="Nagy L.G."/>
            <person name="Koehler G."/>
            <person name="Ransdell A.S."/>
            <person name="Younus H."/>
            <person name="Chow J."/>
            <person name="Chiniquy J."/>
            <person name="Lipzen A."/>
            <person name="Tritt A."/>
            <person name="Sun H."/>
            <person name="Haridas S."/>
            <person name="LaButti K."/>
            <person name="Ohm R.A."/>
            <person name="Kues U."/>
            <person name="Blanchette R.A."/>
            <person name="Grigoriev I.V."/>
            <person name="Minto R.E."/>
            <person name="Hibbett D.S."/>
        </authorList>
    </citation>
    <scope>NUCLEOTIDE SEQUENCE [LARGE SCALE GENOMIC DNA]</scope>
    <source>
        <strain evidence="1 2">ATCC 64428</strain>
    </source>
</reference>
<dbReference type="InterPro" id="IPR032675">
    <property type="entry name" value="LRR_dom_sf"/>
</dbReference>
<evidence type="ECO:0000313" key="2">
    <source>
        <dbReference type="Proteomes" id="UP000054144"/>
    </source>
</evidence>
<dbReference type="EMBL" id="KN882048">
    <property type="protein sequence ID" value="KIY45362.1"/>
    <property type="molecule type" value="Genomic_DNA"/>
</dbReference>
<gene>
    <name evidence="1" type="ORF">FISHEDRAFT_49452</name>
</gene>
<organism evidence="1 2">
    <name type="scientific">Fistulina hepatica ATCC 64428</name>
    <dbReference type="NCBI Taxonomy" id="1128425"/>
    <lineage>
        <taxon>Eukaryota</taxon>
        <taxon>Fungi</taxon>
        <taxon>Dikarya</taxon>
        <taxon>Basidiomycota</taxon>
        <taxon>Agaricomycotina</taxon>
        <taxon>Agaricomycetes</taxon>
        <taxon>Agaricomycetidae</taxon>
        <taxon>Agaricales</taxon>
        <taxon>Fistulinaceae</taxon>
        <taxon>Fistulina</taxon>
    </lineage>
</organism>
<protein>
    <recommendedName>
        <fullName evidence="3">F-box domain-containing protein</fullName>
    </recommendedName>
</protein>
<evidence type="ECO:0000313" key="1">
    <source>
        <dbReference type="EMBL" id="KIY45362.1"/>
    </source>
</evidence>
<keyword evidence="2" id="KW-1185">Reference proteome</keyword>
<sequence>MQSSCRDPSRAIERVPSAGLCYIPPPPRSPFASAGLTSLFCSQGLNEDVVDHILDCGATWWPRDLARLARVSLAWLGPVRRRLYRCPTAYSNRALKKLADTLFQRDIRAAYNLDRSSIADLRSLVLGLDLRPVQEKEMLHGRRCNSSVCMASLRRILSLPGLRTLTLGGELSIKAERFLYSLSDASALVELSIDGKDAPIAMHAACVGPSLEWDVHLSRKFPQLRVLRLAHLELDIEYPWTSFRSQLSDFVLDNVTILTGFLTTLVREIKSLESISVVTYDAFRYDAEIKEMLESRNLEQLHYEVLGDAVPSPFSVFAPGILARPSLRRLCLSGVHVDAEALELICRCCPNLEELAIRGDCVTVTVDEWQRVIESGALPALRFLEVPWGTRGPPFVRWDKIGGEGVLKATSRRRILLR</sequence>
<dbReference type="Gene3D" id="3.80.10.10">
    <property type="entry name" value="Ribonuclease Inhibitor"/>
    <property type="match status" value="1"/>
</dbReference>
<dbReference type="AlphaFoldDB" id="A0A0D7A2Y8"/>